<comment type="caution">
    <text evidence="1">The sequence shown here is derived from an EMBL/GenBank/DDBJ whole genome shotgun (WGS) entry which is preliminary data.</text>
</comment>
<keyword evidence="2" id="KW-1185">Reference proteome</keyword>
<dbReference type="Proteomes" id="UP000765507">
    <property type="component" value="Unassembled WGS sequence"/>
</dbReference>
<feature type="non-terminal residue" evidence="1">
    <location>
        <position position="51"/>
    </location>
</feature>
<dbReference type="AlphaFoldDB" id="A0A8T1T824"/>
<reference evidence="1 2" key="1">
    <citation type="journal article" date="2020" name="G3 (Bethesda)">
        <title>Draft Genome of the Common Snapping Turtle, Chelydra serpentina, a Model for Phenotypic Plasticity in Reptiles.</title>
        <authorList>
            <person name="Das D."/>
            <person name="Singh S.K."/>
            <person name="Bierstedt J."/>
            <person name="Erickson A."/>
            <person name="Galli G.L.J."/>
            <person name="Crossley D.A. 2nd"/>
            <person name="Rhen T."/>
        </authorList>
    </citation>
    <scope>NUCLEOTIDE SEQUENCE [LARGE SCALE GENOMIC DNA]</scope>
    <source>
        <strain evidence="1">KW</strain>
    </source>
</reference>
<protein>
    <submittedName>
        <fullName evidence="1">Adenosine deaminase, tRNA specific 2</fullName>
    </submittedName>
</protein>
<feature type="non-terminal residue" evidence="1">
    <location>
        <position position="1"/>
    </location>
</feature>
<dbReference type="EMBL" id="JAHGAV010000028">
    <property type="protein sequence ID" value="KAG6937040.1"/>
    <property type="molecule type" value="Genomic_DNA"/>
</dbReference>
<organism evidence="1 2">
    <name type="scientific">Chelydra serpentina</name>
    <name type="common">Snapping turtle</name>
    <name type="synonym">Testudo serpentina</name>
    <dbReference type="NCBI Taxonomy" id="8475"/>
    <lineage>
        <taxon>Eukaryota</taxon>
        <taxon>Metazoa</taxon>
        <taxon>Chordata</taxon>
        <taxon>Craniata</taxon>
        <taxon>Vertebrata</taxon>
        <taxon>Euteleostomi</taxon>
        <taxon>Archelosauria</taxon>
        <taxon>Testudinata</taxon>
        <taxon>Testudines</taxon>
        <taxon>Cryptodira</taxon>
        <taxon>Durocryptodira</taxon>
        <taxon>Americhelydia</taxon>
        <taxon>Chelydroidea</taxon>
        <taxon>Chelydridae</taxon>
        <taxon>Chelydra</taxon>
    </lineage>
</organism>
<evidence type="ECO:0000313" key="1">
    <source>
        <dbReference type="EMBL" id="KAG6937040.1"/>
    </source>
</evidence>
<dbReference type="OrthoDB" id="408702at2759"/>
<sequence length="51" mass="6072">DTGEPFQCIAGYRAEEAVDMLKTFYRQENPNDERLEFYGYKSQNHGTIKYF</sequence>
<name>A0A8T1T824_CHESE</name>
<accession>A0A8T1T824</accession>
<gene>
    <name evidence="1" type="primary">ADAT2</name>
    <name evidence="1" type="ORF">G0U57_010842</name>
</gene>
<proteinExistence type="predicted"/>
<evidence type="ECO:0000313" key="2">
    <source>
        <dbReference type="Proteomes" id="UP000765507"/>
    </source>
</evidence>